<organism evidence="1 2">
    <name type="scientific">Caerostris darwini</name>
    <dbReference type="NCBI Taxonomy" id="1538125"/>
    <lineage>
        <taxon>Eukaryota</taxon>
        <taxon>Metazoa</taxon>
        <taxon>Ecdysozoa</taxon>
        <taxon>Arthropoda</taxon>
        <taxon>Chelicerata</taxon>
        <taxon>Arachnida</taxon>
        <taxon>Araneae</taxon>
        <taxon>Araneomorphae</taxon>
        <taxon>Entelegynae</taxon>
        <taxon>Araneoidea</taxon>
        <taxon>Araneidae</taxon>
        <taxon>Caerostris</taxon>
    </lineage>
</organism>
<accession>A0AAV4PLS6</accession>
<reference evidence="1 2" key="1">
    <citation type="submission" date="2021-06" db="EMBL/GenBank/DDBJ databases">
        <title>Caerostris darwini draft genome.</title>
        <authorList>
            <person name="Kono N."/>
            <person name="Arakawa K."/>
        </authorList>
    </citation>
    <scope>NUCLEOTIDE SEQUENCE [LARGE SCALE GENOMIC DNA]</scope>
</reference>
<dbReference type="AlphaFoldDB" id="A0AAV4PLS6"/>
<keyword evidence="2" id="KW-1185">Reference proteome</keyword>
<dbReference type="EMBL" id="BPLQ01003004">
    <property type="protein sequence ID" value="GIX97116.1"/>
    <property type="molecule type" value="Genomic_DNA"/>
</dbReference>
<sequence>MPLEKVVHFKPPSPRCAFCLLTPFAMSIAPEEKLGASLTSASVDIIGKQGRVLHILAVSEETFYPHSGFFGELFNSSGTPTTPNPILERNQGHQLLQNMFSAETRKEIITNDKKLGTDNIGEISYGASVPVPEM</sequence>
<gene>
    <name evidence="1" type="ORF">CDAR_287121</name>
</gene>
<proteinExistence type="predicted"/>
<comment type="caution">
    <text evidence="1">The sequence shown here is derived from an EMBL/GenBank/DDBJ whole genome shotgun (WGS) entry which is preliminary data.</text>
</comment>
<name>A0AAV4PLS6_9ARAC</name>
<evidence type="ECO:0000313" key="1">
    <source>
        <dbReference type="EMBL" id="GIX97116.1"/>
    </source>
</evidence>
<dbReference type="Proteomes" id="UP001054837">
    <property type="component" value="Unassembled WGS sequence"/>
</dbReference>
<evidence type="ECO:0000313" key="2">
    <source>
        <dbReference type="Proteomes" id="UP001054837"/>
    </source>
</evidence>
<protein>
    <submittedName>
        <fullName evidence="1">Uncharacterized protein</fullName>
    </submittedName>
</protein>